<dbReference type="InterPro" id="IPR042490">
    <property type="entry name" value="Thio_Ohase/BAAT_N"/>
</dbReference>
<dbReference type="PANTHER" id="PTHR10824:SF36">
    <property type="entry name" value="ACYL-COA THIOESTERASE 17-RELATED"/>
    <property type="match status" value="1"/>
</dbReference>
<evidence type="ECO:0000259" key="3">
    <source>
        <dbReference type="Pfam" id="PF04775"/>
    </source>
</evidence>
<dbReference type="Gene3D" id="2.60.40.2240">
    <property type="entry name" value="Acyl-CoA thioester hydrolase/BAAT N-terminal domain"/>
    <property type="match status" value="1"/>
</dbReference>
<dbReference type="PIRSF" id="PIRSF016521">
    <property type="entry name" value="Acyl-CoA_hydro"/>
    <property type="match status" value="1"/>
</dbReference>
<feature type="domain" description="Acyl-CoA thioester hydrolase/bile acid-CoA amino acid N-acetyltransferase" evidence="3">
    <location>
        <begin position="75"/>
        <end position="206"/>
    </location>
</feature>
<dbReference type="GO" id="GO:0006631">
    <property type="term" value="P:fatty acid metabolic process"/>
    <property type="evidence" value="ECO:0007669"/>
    <property type="project" value="TreeGrafter"/>
</dbReference>
<accession>A0A8C4RTL2</accession>
<evidence type="ECO:0000256" key="1">
    <source>
        <dbReference type="ARBA" id="ARBA00006538"/>
    </source>
</evidence>
<dbReference type="Pfam" id="PF08840">
    <property type="entry name" value="BAAT_C"/>
    <property type="match status" value="1"/>
</dbReference>
<dbReference type="Pfam" id="PF04775">
    <property type="entry name" value="Bile_Hydr_Trans"/>
    <property type="match status" value="1"/>
</dbReference>
<feature type="active site" description="Charge relay system" evidence="2">
    <location>
        <position position="389"/>
    </location>
</feature>
<dbReference type="GeneTree" id="ENSGT01010000222336"/>
<organism evidence="5 6">
    <name type="scientific">Erpetoichthys calabaricus</name>
    <name type="common">Rope fish</name>
    <name type="synonym">Calamoichthys calabaricus</name>
    <dbReference type="NCBI Taxonomy" id="27687"/>
    <lineage>
        <taxon>Eukaryota</taxon>
        <taxon>Metazoa</taxon>
        <taxon>Chordata</taxon>
        <taxon>Craniata</taxon>
        <taxon>Vertebrata</taxon>
        <taxon>Euteleostomi</taxon>
        <taxon>Actinopterygii</taxon>
        <taxon>Polypteriformes</taxon>
        <taxon>Polypteridae</taxon>
        <taxon>Erpetoichthys</taxon>
    </lineage>
</organism>
<dbReference type="RefSeq" id="XP_051779765.1">
    <property type="nucleotide sequence ID" value="XM_051923805.1"/>
</dbReference>
<dbReference type="Proteomes" id="UP000694620">
    <property type="component" value="Chromosome 1"/>
</dbReference>
<sequence length="485" mass="53860">MSSLTTSMAQHLIKSVKVFLRFCRRQDDMEKDDPLWQPLTGAAERSFSAVEDLKSENETRISPKIIAQPTRGLVDEKIYIRVSNLIPNKKFTLRCLLQSEDKDLWHAYGHYISDDIGVVNVAEDVCLGGSYTGKEPNGLIWSLKPVPGSRPALRLRKQNVFIPFLLNISVHNGHINDDFKDACSLALTVMERWYIAPGVSRIEVRENGIHGTLFLPPGPGPVPGILDLWGGGGGLVEYRAALLASHGYASLALEYISTGKKSTSLNNVDLKYFEAALHFLKSHPKVSNEQIGVFGLSFGTSVALNIAANQNRISPKCLVCISGSHSVKIDGSLADVFADIEINTGKSKIDENNHVIWREFNLPRLADPSNKVKVGNIKCPLLLIAGDDDQNWIAVESAKDMENMMKAAGNEHLLTTIIYPKAGHLIEPPYSPHIRFSNYIILGEKQKVVMLWGGQTKEHSFAQEDSWEKILDFLYLHLYSSSSKL</sequence>
<evidence type="ECO:0000259" key="4">
    <source>
        <dbReference type="Pfam" id="PF08840"/>
    </source>
</evidence>
<proteinExistence type="inferred from homology"/>
<dbReference type="InterPro" id="IPR016662">
    <property type="entry name" value="Acyl-CoA_thioEstase_long-chain"/>
</dbReference>
<dbReference type="InterPro" id="IPR014940">
    <property type="entry name" value="BAAT_C"/>
</dbReference>
<dbReference type="GeneID" id="114659465"/>
<dbReference type="InterPro" id="IPR029058">
    <property type="entry name" value="AB_hydrolase_fold"/>
</dbReference>
<keyword evidence="6" id="KW-1185">Reference proteome</keyword>
<reference evidence="5" key="1">
    <citation type="submission" date="2021-06" db="EMBL/GenBank/DDBJ databases">
        <authorList>
            <consortium name="Wellcome Sanger Institute Data Sharing"/>
        </authorList>
    </citation>
    <scope>NUCLEOTIDE SEQUENCE [LARGE SCALE GENOMIC DNA]</scope>
</reference>
<dbReference type="GO" id="GO:0006637">
    <property type="term" value="P:acyl-CoA metabolic process"/>
    <property type="evidence" value="ECO:0007669"/>
    <property type="project" value="InterPro"/>
</dbReference>
<feature type="active site" description="Charge relay system" evidence="2">
    <location>
        <position position="424"/>
    </location>
</feature>
<comment type="similarity">
    <text evidence="1">Belongs to the C/M/P thioester hydrolase family.</text>
</comment>
<protein>
    <submittedName>
        <fullName evidence="5">Bile acid-CoA:amino acid N-acyltransferase-like</fullName>
    </submittedName>
</protein>
<evidence type="ECO:0000313" key="6">
    <source>
        <dbReference type="Proteomes" id="UP000694620"/>
    </source>
</evidence>
<reference evidence="5" key="2">
    <citation type="submission" date="2025-08" db="UniProtKB">
        <authorList>
            <consortium name="Ensembl"/>
        </authorList>
    </citation>
    <scope>IDENTIFICATION</scope>
</reference>
<gene>
    <name evidence="5" type="primary">LOC114659465</name>
</gene>
<reference evidence="5" key="3">
    <citation type="submission" date="2025-09" db="UniProtKB">
        <authorList>
            <consortium name="Ensembl"/>
        </authorList>
    </citation>
    <scope>IDENTIFICATION</scope>
</reference>
<dbReference type="InterPro" id="IPR006862">
    <property type="entry name" value="Thio_Ohase/aa_AcTrfase"/>
</dbReference>
<evidence type="ECO:0000256" key="2">
    <source>
        <dbReference type="PIRSR" id="PIRSR016521-1"/>
    </source>
</evidence>
<dbReference type="SUPFAM" id="SSF53474">
    <property type="entry name" value="alpha/beta-Hydrolases"/>
    <property type="match status" value="1"/>
</dbReference>
<dbReference type="OrthoDB" id="6347013at2759"/>
<dbReference type="FunFam" id="2.60.40.2240:FF:000002">
    <property type="entry name" value="Acyl-CoA thioesterase 18"/>
    <property type="match status" value="1"/>
</dbReference>
<dbReference type="Gene3D" id="3.40.50.1820">
    <property type="entry name" value="alpha/beta hydrolase"/>
    <property type="match status" value="1"/>
</dbReference>
<name>A0A8C4RTL2_ERPCA</name>
<dbReference type="PANTHER" id="PTHR10824">
    <property type="entry name" value="ACYL-COENZYME A THIOESTERASE-RELATED"/>
    <property type="match status" value="1"/>
</dbReference>
<dbReference type="AlphaFoldDB" id="A0A8C4RTL2"/>
<dbReference type="Ensembl" id="ENSECRT00000007232.1">
    <property type="protein sequence ID" value="ENSECRP00000007118.1"/>
    <property type="gene ID" value="ENSECRG00000004732.1"/>
</dbReference>
<evidence type="ECO:0000313" key="5">
    <source>
        <dbReference type="Ensembl" id="ENSECRP00000007118.1"/>
    </source>
</evidence>
<dbReference type="GO" id="GO:0047617">
    <property type="term" value="F:fatty acyl-CoA hydrolase activity"/>
    <property type="evidence" value="ECO:0007669"/>
    <property type="project" value="TreeGrafter"/>
</dbReference>
<feature type="active site" description="Charge relay system" evidence="2">
    <location>
        <position position="297"/>
    </location>
</feature>
<feature type="domain" description="BAAT/Acyl-CoA thioester hydrolase C-terminal" evidence="4">
    <location>
        <begin position="268"/>
        <end position="479"/>
    </location>
</feature>
<dbReference type="FunFam" id="3.40.50.1820:FF:000024">
    <property type="entry name" value="acyl-coenzyme A thioesterase 4"/>
    <property type="match status" value="1"/>
</dbReference>